<feature type="chain" id="PRO_5035738705" evidence="1">
    <location>
        <begin position="20"/>
        <end position="197"/>
    </location>
</feature>
<protein>
    <submittedName>
        <fullName evidence="2">Uncharacterized protein</fullName>
    </submittedName>
</protein>
<reference evidence="3" key="1">
    <citation type="submission" date="2010-08" db="EMBL/GenBank/DDBJ databases">
        <authorList>
            <consortium name="Caenorhabditis japonica Sequencing Consortium"/>
            <person name="Wilson R.K."/>
        </authorList>
    </citation>
    <scope>NUCLEOTIDE SEQUENCE [LARGE SCALE GENOMIC DNA]</scope>
    <source>
        <strain evidence="3">DF5081</strain>
    </source>
</reference>
<sequence length="197" mass="22367">MRALLQLGVILTTIHVFVSLEKLDCEENRARETSCGEPFLGVFGVPSLGSFISPRHVITSSQVIHVSEKGNDEPRWALGNKTWDYKCDITTGENFAKVPSEYVKDIEIVYGNCGSNFTCIKKAKPTEAYLLNWCSDIDYYNREDAPLVLAFSKELKHDKFFCMPAAKKNLENFQVDVYRLSDTKETSVLKQRLTKVI</sequence>
<evidence type="ECO:0000256" key="1">
    <source>
        <dbReference type="SAM" id="SignalP"/>
    </source>
</evidence>
<dbReference type="EnsemblMetazoa" id="CJA16212.1">
    <property type="protein sequence ID" value="CJA16212.1"/>
    <property type="gene ID" value="WBGene00135416"/>
</dbReference>
<evidence type="ECO:0000313" key="2">
    <source>
        <dbReference type="EnsemblMetazoa" id="CJA16212.1"/>
    </source>
</evidence>
<keyword evidence="1" id="KW-0732">Signal</keyword>
<name>A0A8R1I0K2_CAEJA</name>
<dbReference type="PANTHER" id="PTHR34005">
    <property type="entry name" value="PROTEIN CBG15054-RELATED"/>
    <property type="match status" value="1"/>
</dbReference>
<proteinExistence type="predicted"/>
<accession>A0A8R1I0K2</accession>
<dbReference type="Pfam" id="PF03761">
    <property type="entry name" value="DUF316"/>
    <property type="match status" value="1"/>
</dbReference>
<dbReference type="Proteomes" id="UP000005237">
    <property type="component" value="Unassembled WGS sequence"/>
</dbReference>
<dbReference type="PANTHER" id="PTHR34005:SF2">
    <property type="entry name" value="DUF4817 DOMAIN-CONTAINING PROTEIN-RELATED"/>
    <property type="match status" value="1"/>
</dbReference>
<dbReference type="InterPro" id="IPR005514">
    <property type="entry name" value="DUF316"/>
</dbReference>
<dbReference type="AlphaFoldDB" id="A0A8R1I0K2"/>
<organism evidence="2 3">
    <name type="scientific">Caenorhabditis japonica</name>
    <dbReference type="NCBI Taxonomy" id="281687"/>
    <lineage>
        <taxon>Eukaryota</taxon>
        <taxon>Metazoa</taxon>
        <taxon>Ecdysozoa</taxon>
        <taxon>Nematoda</taxon>
        <taxon>Chromadorea</taxon>
        <taxon>Rhabditida</taxon>
        <taxon>Rhabditina</taxon>
        <taxon>Rhabditomorpha</taxon>
        <taxon>Rhabditoidea</taxon>
        <taxon>Rhabditidae</taxon>
        <taxon>Peloderinae</taxon>
        <taxon>Caenorhabditis</taxon>
    </lineage>
</organism>
<evidence type="ECO:0000313" key="3">
    <source>
        <dbReference type="Proteomes" id="UP000005237"/>
    </source>
</evidence>
<feature type="signal peptide" evidence="1">
    <location>
        <begin position="1"/>
        <end position="19"/>
    </location>
</feature>
<reference evidence="2" key="2">
    <citation type="submission" date="2022-06" db="UniProtKB">
        <authorList>
            <consortium name="EnsemblMetazoa"/>
        </authorList>
    </citation>
    <scope>IDENTIFICATION</scope>
    <source>
        <strain evidence="2">DF5081</strain>
    </source>
</reference>
<keyword evidence="3" id="KW-1185">Reference proteome</keyword>